<accession>L1J9K5</accession>
<sequence>MQKKVPWFSHLPQYEREASLSAQLAERTDNDIHPEVLKLGLKLADWLIVGGNARTEAMLKAFSKVIMDYNPPKDHETGADMSRHLDTRLKPMISYLVACRPLCIGMGNAIRWLKGKIAHLPPTLSLDDAKQHLHEQMEGYVTEKIVFADRIISKHAAAKINNNDVILVYARSMAVEAAILRAHKEGTTFRVIVVDSRPKMEGKQLLDRVSAAGVACTYIMINSLSFVMKEVTKVFLGASAMLANGNVISRVGTASVAMMARQYKVPVLVCCETYKFSEKVMLDSICNNELGDPDELVASNNTLADWRDVKDMKLLNLVYDLTPAESLTLVITELGYLPPSSVPVVIREYRKEVTL</sequence>
<dbReference type="OMA" id="MRDYVIC"/>
<dbReference type="HOGENOM" id="CLU_016218_3_1_1"/>
<keyword evidence="4 10" id="KW-0396">Initiation factor</keyword>
<dbReference type="RefSeq" id="XP_005832218.1">
    <property type="nucleotide sequence ID" value="XM_005832161.1"/>
</dbReference>
<dbReference type="STRING" id="905079.L1J9K5"/>
<keyword evidence="3" id="KW-0963">Cytoplasm</keyword>
<dbReference type="InterPro" id="IPR037171">
    <property type="entry name" value="NagB/RpiA_transferase-like"/>
</dbReference>
<evidence type="ECO:0000256" key="1">
    <source>
        <dbReference type="ARBA" id="ARBA00004514"/>
    </source>
</evidence>
<evidence type="ECO:0000256" key="2">
    <source>
        <dbReference type="ARBA" id="ARBA00007251"/>
    </source>
</evidence>
<keyword evidence="12" id="KW-1185">Reference proteome</keyword>
<dbReference type="PANTHER" id="PTHR10233">
    <property type="entry name" value="TRANSLATION INITIATION FACTOR EIF-2B"/>
    <property type="match status" value="1"/>
</dbReference>
<dbReference type="PaxDb" id="55529-EKX45238"/>
<reference evidence="12" key="2">
    <citation type="submission" date="2012-11" db="EMBL/GenBank/DDBJ databases">
        <authorList>
            <person name="Kuo A."/>
            <person name="Curtis B.A."/>
            <person name="Tanifuji G."/>
            <person name="Burki F."/>
            <person name="Gruber A."/>
            <person name="Irimia M."/>
            <person name="Maruyama S."/>
            <person name="Arias M.C."/>
            <person name="Ball S.G."/>
            <person name="Gile G.H."/>
            <person name="Hirakawa Y."/>
            <person name="Hopkins J.F."/>
            <person name="Rensing S.A."/>
            <person name="Schmutz J."/>
            <person name="Symeonidi A."/>
            <person name="Elias M."/>
            <person name="Eveleigh R.J."/>
            <person name="Herman E.K."/>
            <person name="Klute M.J."/>
            <person name="Nakayama T."/>
            <person name="Obornik M."/>
            <person name="Reyes-Prieto A."/>
            <person name="Armbrust E.V."/>
            <person name="Aves S.J."/>
            <person name="Beiko R.G."/>
            <person name="Coutinho P."/>
            <person name="Dacks J.B."/>
            <person name="Durnford D.G."/>
            <person name="Fast N.M."/>
            <person name="Green B.R."/>
            <person name="Grisdale C."/>
            <person name="Hempe F."/>
            <person name="Henrissat B."/>
            <person name="Hoppner M.P."/>
            <person name="Ishida K.-I."/>
            <person name="Kim E."/>
            <person name="Koreny L."/>
            <person name="Kroth P.G."/>
            <person name="Liu Y."/>
            <person name="Malik S.-B."/>
            <person name="Maier U.G."/>
            <person name="McRose D."/>
            <person name="Mock T."/>
            <person name="Neilson J.A."/>
            <person name="Onodera N.T."/>
            <person name="Poole A.M."/>
            <person name="Pritham E.J."/>
            <person name="Richards T.A."/>
            <person name="Rocap G."/>
            <person name="Roy S.W."/>
            <person name="Sarai C."/>
            <person name="Schaack S."/>
            <person name="Shirato S."/>
            <person name="Slamovits C.H."/>
            <person name="Spencer D.F."/>
            <person name="Suzuki S."/>
            <person name="Worden A.Z."/>
            <person name="Zauner S."/>
            <person name="Barry K."/>
            <person name="Bell C."/>
            <person name="Bharti A.K."/>
            <person name="Crow J.A."/>
            <person name="Grimwood J."/>
            <person name="Kramer R."/>
            <person name="Lindquist E."/>
            <person name="Lucas S."/>
            <person name="Salamov A."/>
            <person name="McFadden G.I."/>
            <person name="Lane C.E."/>
            <person name="Keeling P.J."/>
            <person name="Gray M.W."/>
            <person name="Grigoriev I.V."/>
            <person name="Archibald J.M."/>
        </authorList>
    </citation>
    <scope>NUCLEOTIDE SEQUENCE</scope>
    <source>
        <strain evidence="12">CCMP2712</strain>
    </source>
</reference>
<dbReference type="AlphaFoldDB" id="L1J9K5"/>
<keyword evidence="5" id="KW-0648">Protein biosynthesis</keyword>
<evidence type="ECO:0000256" key="5">
    <source>
        <dbReference type="ARBA" id="ARBA00022917"/>
    </source>
</evidence>
<dbReference type="SUPFAM" id="SSF100950">
    <property type="entry name" value="NagB/RpiA/CoA transferase-like"/>
    <property type="match status" value="1"/>
</dbReference>
<reference evidence="11" key="3">
    <citation type="submission" date="2016-03" db="UniProtKB">
        <authorList>
            <consortium name="EnsemblProtists"/>
        </authorList>
    </citation>
    <scope>IDENTIFICATION</scope>
</reference>
<dbReference type="GO" id="GO:0003743">
    <property type="term" value="F:translation initiation factor activity"/>
    <property type="evidence" value="ECO:0007669"/>
    <property type="project" value="UniProtKB-KW"/>
</dbReference>
<dbReference type="EnsemblProtists" id="EKX45238">
    <property type="protein sequence ID" value="EKX45238"/>
    <property type="gene ID" value="GUITHDRAFT_157876"/>
</dbReference>
<dbReference type="eggNOG" id="KOG1467">
    <property type="taxonomic scope" value="Eukaryota"/>
</dbReference>
<evidence type="ECO:0000313" key="12">
    <source>
        <dbReference type="Proteomes" id="UP000011087"/>
    </source>
</evidence>
<name>L1J9K5_GUITC</name>
<dbReference type="GeneID" id="17301918"/>
<gene>
    <name evidence="10" type="ORF">GUITHDRAFT_157876</name>
</gene>
<protein>
    <recommendedName>
        <fullName evidence="6">Translation initiation factor eIF2B subunit delta</fullName>
    </recommendedName>
    <alternativeName>
        <fullName evidence="7">eIF2B GDP-GTP exchange factor subunit delta</fullName>
    </alternativeName>
</protein>
<evidence type="ECO:0000313" key="10">
    <source>
        <dbReference type="EMBL" id="EKX45238.1"/>
    </source>
</evidence>
<dbReference type="GO" id="GO:0005829">
    <property type="term" value="C:cytosol"/>
    <property type="evidence" value="ECO:0007669"/>
    <property type="project" value="UniProtKB-SubCell"/>
</dbReference>
<dbReference type="OrthoDB" id="10254737at2759"/>
<dbReference type="KEGG" id="gtt:GUITHDRAFT_157876"/>
<dbReference type="EMBL" id="JH993000">
    <property type="protein sequence ID" value="EKX45238.1"/>
    <property type="molecule type" value="Genomic_DNA"/>
</dbReference>
<dbReference type="Gene3D" id="3.40.50.10470">
    <property type="entry name" value="Translation initiation factor eif-2b, domain 2"/>
    <property type="match status" value="1"/>
</dbReference>
<dbReference type="InterPro" id="IPR042529">
    <property type="entry name" value="IF_2B-like_C"/>
</dbReference>
<dbReference type="Proteomes" id="UP000011087">
    <property type="component" value="Unassembled WGS sequence"/>
</dbReference>
<evidence type="ECO:0000256" key="7">
    <source>
        <dbReference type="ARBA" id="ARBA00044356"/>
    </source>
</evidence>
<dbReference type="Pfam" id="PF01008">
    <property type="entry name" value="IF-2B"/>
    <property type="match status" value="1"/>
</dbReference>
<organism evidence="10">
    <name type="scientific">Guillardia theta (strain CCMP2712)</name>
    <name type="common">Cryptophyte</name>
    <dbReference type="NCBI Taxonomy" id="905079"/>
    <lineage>
        <taxon>Eukaryota</taxon>
        <taxon>Cryptophyceae</taxon>
        <taxon>Pyrenomonadales</taxon>
        <taxon>Geminigeraceae</taxon>
        <taxon>Guillardia</taxon>
    </lineage>
</organism>
<evidence type="ECO:0000256" key="4">
    <source>
        <dbReference type="ARBA" id="ARBA00022540"/>
    </source>
</evidence>
<comment type="similarity">
    <text evidence="2 9">Belongs to the eIF-2B alpha/beta/delta subunits family.</text>
</comment>
<comment type="subunit">
    <text evidence="8">Component of the translation initiation factor 2B (eIF2B) complex which is a heterodecamer of two sets of five different subunits: alpha, beta, gamma, delta and epsilon. Subunits alpha, beta and delta comprise a regulatory subcomplex and subunits epsilon and gamma comprise a catalytic subcomplex. Within the complex, the hexameric regulatory complex resides at the center, with the two heterodimeric catalytic subcomplexes bound on opposite sides.</text>
</comment>
<evidence type="ECO:0000256" key="8">
    <source>
        <dbReference type="ARBA" id="ARBA00046432"/>
    </source>
</evidence>
<dbReference type="PANTHER" id="PTHR10233:SF14">
    <property type="entry name" value="TRANSLATION INITIATION FACTOR EIF-2B SUBUNIT DELTA"/>
    <property type="match status" value="1"/>
</dbReference>
<evidence type="ECO:0000256" key="6">
    <source>
        <dbReference type="ARBA" id="ARBA00044147"/>
    </source>
</evidence>
<evidence type="ECO:0000256" key="9">
    <source>
        <dbReference type="RuleBase" id="RU003814"/>
    </source>
</evidence>
<comment type="subcellular location">
    <subcellularLocation>
        <location evidence="1">Cytoplasm</location>
        <location evidence="1">Cytosol</location>
    </subcellularLocation>
</comment>
<dbReference type="InterPro" id="IPR000649">
    <property type="entry name" value="IF-2B-related"/>
</dbReference>
<reference evidence="10 12" key="1">
    <citation type="journal article" date="2012" name="Nature">
        <title>Algal genomes reveal evolutionary mosaicism and the fate of nucleomorphs.</title>
        <authorList>
            <consortium name="DOE Joint Genome Institute"/>
            <person name="Curtis B.A."/>
            <person name="Tanifuji G."/>
            <person name="Burki F."/>
            <person name="Gruber A."/>
            <person name="Irimia M."/>
            <person name="Maruyama S."/>
            <person name="Arias M.C."/>
            <person name="Ball S.G."/>
            <person name="Gile G.H."/>
            <person name="Hirakawa Y."/>
            <person name="Hopkins J.F."/>
            <person name="Kuo A."/>
            <person name="Rensing S.A."/>
            <person name="Schmutz J."/>
            <person name="Symeonidi A."/>
            <person name="Elias M."/>
            <person name="Eveleigh R.J."/>
            <person name="Herman E.K."/>
            <person name="Klute M.J."/>
            <person name="Nakayama T."/>
            <person name="Obornik M."/>
            <person name="Reyes-Prieto A."/>
            <person name="Armbrust E.V."/>
            <person name="Aves S.J."/>
            <person name="Beiko R.G."/>
            <person name="Coutinho P."/>
            <person name="Dacks J.B."/>
            <person name="Durnford D.G."/>
            <person name="Fast N.M."/>
            <person name="Green B.R."/>
            <person name="Grisdale C.J."/>
            <person name="Hempel F."/>
            <person name="Henrissat B."/>
            <person name="Hoppner M.P."/>
            <person name="Ishida K."/>
            <person name="Kim E."/>
            <person name="Koreny L."/>
            <person name="Kroth P.G."/>
            <person name="Liu Y."/>
            <person name="Malik S.B."/>
            <person name="Maier U.G."/>
            <person name="McRose D."/>
            <person name="Mock T."/>
            <person name="Neilson J.A."/>
            <person name="Onodera N.T."/>
            <person name="Poole A.M."/>
            <person name="Pritham E.J."/>
            <person name="Richards T.A."/>
            <person name="Rocap G."/>
            <person name="Roy S.W."/>
            <person name="Sarai C."/>
            <person name="Schaack S."/>
            <person name="Shirato S."/>
            <person name="Slamovits C.H."/>
            <person name="Spencer D.F."/>
            <person name="Suzuki S."/>
            <person name="Worden A.Z."/>
            <person name="Zauner S."/>
            <person name="Barry K."/>
            <person name="Bell C."/>
            <person name="Bharti A.K."/>
            <person name="Crow J.A."/>
            <person name="Grimwood J."/>
            <person name="Kramer R."/>
            <person name="Lindquist E."/>
            <person name="Lucas S."/>
            <person name="Salamov A."/>
            <person name="McFadden G.I."/>
            <person name="Lane C.E."/>
            <person name="Keeling P.J."/>
            <person name="Gray M.W."/>
            <person name="Grigoriev I.V."/>
            <person name="Archibald J.M."/>
        </authorList>
    </citation>
    <scope>NUCLEOTIDE SEQUENCE</scope>
    <source>
        <strain evidence="10 12">CCMP2712</strain>
    </source>
</reference>
<proteinExistence type="inferred from homology"/>
<evidence type="ECO:0000256" key="3">
    <source>
        <dbReference type="ARBA" id="ARBA00022490"/>
    </source>
</evidence>
<evidence type="ECO:0000313" key="11">
    <source>
        <dbReference type="EnsemblProtists" id="EKX45238"/>
    </source>
</evidence>